<sequence length="782" mass="84864">MSLRWIPVLFLLPLQAAPGSRPLTPKDVLRLEQWGETAAAPDGQLVAFVRIRARTSAANSMRDFMNGNDRADIWISSLNGAPRPITNGAADDSGFFQPVWSPDGRRLAMLSTRGNKVRLWVWTRATGALRLAAGETVEIARPVWIGPAKLLCATPPPGRQPGVFSLETQAPEEAMRAWPLAWAGRTSTASVLNSGEPLDMASRPQGRLLQFDLTTGAATQLQSGNFTNLTPSPDGRHVAMLELTGILQPEPGRVLPNRNPSQYSLVVVDAQGRRLPLTGAPSNDVLPASIQWSPAGGALVCVANTPEGPRVSRFDVDGVSLRLAPSYEGTLASARGVQWAPDGRLLVQVRANGRADWLVAGGPAPANLTSSMTRPPSALVQFGAKRELAAVADGRLWVLRTGSAAFEPVGDAQAGPRPDSIVWPTDGSSTNSLVVMAARRLFAIDTTQAAFRLIESPSPSAQFAGFLPQSSTALFKDITPTGSFLWTSNPGAAPRRLQAANQFLEQIAAGTLEKFEYAGPDGKPLIAWCLRPPGYEQGKRYPTVFWLYAGLSFGPEPPPFWVPLNSSGVFNLQLLAARGYVVVMPSIPLAPEGQPSDPYLDIPKAVLPAVDKAVDLGIADPHRLAVMGHSYGGYSTYAMITQSPRFQAAIALGGFCNLVSLYGQLDPRHRYAEFARDRLLHMPLLESGQDRMGGPPSQQLDRYLRNSPITQADRVITPVLIVQGDQDYVPIQQGEEFFTALYRQNKPTGFVRYWGEGHVLESPANIEDVWKRIFAWLERYLR</sequence>
<dbReference type="InterPro" id="IPR011659">
    <property type="entry name" value="WD40"/>
</dbReference>
<dbReference type="InterPro" id="IPR001375">
    <property type="entry name" value="Peptidase_S9_cat"/>
</dbReference>
<keyword evidence="2" id="KW-0720">Serine protease</keyword>
<evidence type="ECO:0000313" key="4">
    <source>
        <dbReference type="EMBL" id="QOY85693.1"/>
    </source>
</evidence>
<dbReference type="Pfam" id="PF00326">
    <property type="entry name" value="Peptidase_S9"/>
    <property type="match status" value="1"/>
</dbReference>
<dbReference type="PANTHER" id="PTHR42776:SF27">
    <property type="entry name" value="DIPEPTIDYL PEPTIDASE FAMILY MEMBER 6"/>
    <property type="match status" value="1"/>
</dbReference>
<dbReference type="EMBL" id="CP063849">
    <property type="protein sequence ID" value="QOY85693.1"/>
    <property type="molecule type" value="Genomic_DNA"/>
</dbReference>
<evidence type="ECO:0000313" key="5">
    <source>
        <dbReference type="Proteomes" id="UP000593892"/>
    </source>
</evidence>
<dbReference type="GO" id="GO:0004252">
    <property type="term" value="F:serine-type endopeptidase activity"/>
    <property type="evidence" value="ECO:0007669"/>
    <property type="project" value="TreeGrafter"/>
</dbReference>
<name>A0A7S7NLB1_PALFE</name>
<accession>A0A7S7NLB1</accession>
<dbReference type="InterPro" id="IPR011048">
    <property type="entry name" value="Haem_d1_sf"/>
</dbReference>
<dbReference type="RefSeq" id="WP_194447363.1">
    <property type="nucleotide sequence ID" value="NZ_CP063849.1"/>
</dbReference>
<keyword evidence="2" id="KW-0645">Protease</keyword>
<proteinExistence type="predicted"/>
<dbReference type="InterPro" id="IPR011042">
    <property type="entry name" value="6-blade_b-propeller_TolB-like"/>
</dbReference>
<keyword evidence="5" id="KW-1185">Reference proteome</keyword>
<dbReference type="SUPFAM" id="SSF51004">
    <property type="entry name" value="C-terminal (heme d1) domain of cytochrome cd1-nitrite reductase"/>
    <property type="match status" value="1"/>
</dbReference>
<feature type="domain" description="Peptidase S9 prolyl oligopeptidase catalytic" evidence="3">
    <location>
        <begin position="607"/>
        <end position="781"/>
    </location>
</feature>
<reference evidence="4 5" key="1">
    <citation type="submission" date="2020-10" db="EMBL/GenBank/DDBJ databases">
        <title>Complete genome sequence of Paludibaculum fermentans P105T, a facultatively anaerobic acidobacterium capable of dissimilatory Fe(III) reduction.</title>
        <authorList>
            <person name="Dedysh S.N."/>
            <person name="Beletsky A.V."/>
            <person name="Kulichevskaya I.S."/>
            <person name="Mardanov A.V."/>
            <person name="Ravin N.V."/>
        </authorList>
    </citation>
    <scope>NUCLEOTIDE SEQUENCE [LARGE SCALE GENOMIC DNA]</scope>
    <source>
        <strain evidence="4 5">P105</strain>
    </source>
</reference>
<dbReference type="KEGG" id="pfer:IRI77_23070"/>
<dbReference type="AlphaFoldDB" id="A0A7S7NLB1"/>
<evidence type="ECO:0000256" key="1">
    <source>
        <dbReference type="ARBA" id="ARBA00022801"/>
    </source>
</evidence>
<keyword evidence="1" id="KW-0378">Hydrolase</keyword>
<dbReference type="PANTHER" id="PTHR42776">
    <property type="entry name" value="SERINE PEPTIDASE S9 FAMILY MEMBER"/>
    <property type="match status" value="1"/>
</dbReference>
<organism evidence="4 5">
    <name type="scientific">Paludibaculum fermentans</name>
    <dbReference type="NCBI Taxonomy" id="1473598"/>
    <lineage>
        <taxon>Bacteria</taxon>
        <taxon>Pseudomonadati</taxon>
        <taxon>Acidobacteriota</taxon>
        <taxon>Terriglobia</taxon>
        <taxon>Bryobacterales</taxon>
        <taxon>Bryobacteraceae</taxon>
        <taxon>Paludibaculum</taxon>
    </lineage>
</organism>
<dbReference type="Proteomes" id="UP000593892">
    <property type="component" value="Chromosome"/>
</dbReference>
<evidence type="ECO:0000259" key="3">
    <source>
        <dbReference type="Pfam" id="PF00326"/>
    </source>
</evidence>
<dbReference type="SUPFAM" id="SSF69304">
    <property type="entry name" value="Tricorn protease N-terminal domain"/>
    <property type="match status" value="1"/>
</dbReference>
<dbReference type="GO" id="GO:0006508">
    <property type="term" value="P:proteolysis"/>
    <property type="evidence" value="ECO:0007669"/>
    <property type="project" value="InterPro"/>
</dbReference>
<evidence type="ECO:0000256" key="2">
    <source>
        <dbReference type="ARBA" id="ARBA00022825"/>
    </source>
</evidence>
<dbReference type="SUPFAM" id="SSF53474">
    <property type="entry name" value="alpha/beta-Hydrolases"/>
    <property type="match status" value="1"/>
</dbReference>
<protein>
    <submittedName>
        <fullName evidence="4">Prolyl oligopeptidase family serine peptidase</fullName>
    </submittedName>
</protein>
<gene>
    <name evidence="4" type="ORF">IRI77_23070</name>
</gene>
<dbReference type="InterPro" id="IPR029058">
    <property type="entry name" value="AB_hydrolase_fold"/>
</dbReference>
<dbReference type="Gene3D" id="3.40.50.1820">
    <property type="entry name" value="alpha/beta hydrolase"/>
    <property type="match status" value="1"/>
</dbReference>
<dbReference type="Gene3D" id="2.120.10.30">
    <property type="entry name" value="TolB, C-terminal domain"/>
    <property type="match status" value="2"/>
</dbReference>
<dbReference type="Pfam" id="PF07676">
    <property type="entry name" value="PD40"/>
    <property type="match status" value="1"/>
</dbReference>